<feature type="region of interest" description="Disordered" evidence="1">
    <location>
        <begin position="1"/>
        <end position="30"/>
    </location>
</feature>
<evidence type="ECO:0000256" key="1">
    <source>
        <dbReference type="SAM" id="MobiDB-lite"/>
    </source>
</evidence>
<dbReference type="STRING" id="308853.SAMN05421752_11590"/>
<sequence>MSSPNTLQTIFGTNTGSHGNMSSEESTNNDFPHPPYLIRLLPSEAISHQIVPVGSRPVYYYEWVPVAADDEEQPSDVLSTIDVLLEADPPKLFIEGTQQPIVGDVDRTETDQLRVNYVRLGESKPPGTYEFMFRFVLDEPLRLRRGDGTEDVWAGQYEYSGSFSVRQVEDRDPLPTTEKKITTTKQFVDPDWYCSK</sequence>
<accession>A0A1N7GU22</accession>
<name>A0A1N7GU22_9EURY</name>
<proteinExistence type="predicted"/>
<gene>
    <name evidence="2" type="ORF">SAMN05421752_11590</name>
</gene>
<reference evidence="3" key="1">
    <citation type="submission" date="2017-01" db="EMBL/GenBank/DDBJ databases">
        <authorList>
            <person name="Varghese N."/>
            <person name="Submissions S."/>
        </authorList>
    </citation>
    <scope>NUCLEOTIDE SEQUENCE [LARGE SCALE GENOMIC DNA]</scope>
    <source>
        <strain evidence="3">type strain: HArc-</strain>
    </source>
</reference>
<organism evidence="2 3">
    <name type="scientific">Natronorubrum thiooxidans</name>
    <dbReference type="NCBI Taxonomy" id="308853"/>
    <lineage>
        <taxon>Archaea</taxon>
        <taxon>Methanobacteriati</taxon>
        <taxon>Methanobacteriota</taxon>
        <taxon>Stenosarchaea group</taxon>
        <taxon>Halobacteria</taxon>
        <taxon>Halobacteriales</taxon>
        <taxon>Natrialbaceae</taxon>
        <taxon>Natronorubrum</taxon>
    </lineage>
</organism>
<keyword evidence="3" id="KW-1185">Reference proteome</keyword>
<dbReference type="Proteomes" id="UP000185936">
    <property type="component" value="Unassembled WGS sequence"/>
</dbReference>
<dbReference type="AlphaFoldDB" id="A0A1N7GU22"/>
<evidence type="ECO:0000313" key="3">
    <source>
        <dbReference type="Proteomes" id="UP000185936"/>
    </source>
</evidence>
<evidence type="ECO:0000313" key="2">
    <source>
        <dbReference type="EMBL" id="SIS16091.1"/>
    </source>
</evidence>
<protein>
    <submittedName>
        <fullName evidence="2">Uncharacterized protein</fullName>
    </submittedName>
</protein>
<dbReference type="EMBL" id="FTNR01000015">
    <property type="protein sequence ID" value="SIS16091.1"/>
    <property type="molecule type" value="Genomic_DNA"/>
</dbReference>